<evidence type="ECO:0000313" key="2">
    <source>
        <dbReference type="Proteomes" id="UP000310506"/>
    </source>
</evidence>
<proteinExistence type="predicted"/>
<dbReference type="InterPro" id="IPR021321">
    <property type="entry name" value="DUF2922"/>
</dbReference>
<reference evidence="1 2" key="1">
    <citation type="submission" date="2019-01" db="EMBL/GenBank/DDBJ databases">
        <title>Vagococcus silagei sp. nov. isolated from brewer's grain.</title>
        <authorList>
            <person name="Guu J.-R."/>
        </authorList>
    </citation>
    <scope>NUCLEOTIDE SEQUENCE [LARGE SCALE GENOMIC DNA]</scope>
    <source>
        <strain evidence="1 2">2B-2</strain>
    </source>
</reference>
<comment type="caution">
    <text evidence="1">The sequence shown here is derived from an EMBL/GenBank/DDBJ whole genome shotgun (WGS) entry which is preliminary data.</text>
</comment>
<dbReference type="Proteomes" id="UP000310506">
    <property type="component" value="Unassembled WGS sequence"/>
</dbReference>
<dbReference type="OrthoDB" id="2323347at2"/>
<keyword evidence="2" id="KW-1185">Reference proteome</keyword>
<gene>
    <name evidence="1" type="ORF">ESZ54_02715</name>
</gene>
<evidence type="ECO:0000313" key="1">
    <source>
        <dbReference type="EMBL" id="THB62137.1"/>
    </source>
</evidence>
<dbReference type="EMBL" id="SDGV01000004">
    <property type="protein sequence ID" value="THB62137.1"/>
    <property type="molecule type" value="Genomic_DNA"/>
</dbReference>
<name>A0A4S3B6U0_9ENTE</name>
<accession>A0A4S3B6U0</accession>
<dbReference type="AlphaFoldDB" id="A0A4S3B6U0"/>
<protein>
    <submittedName>
        <fullName evidence="1">DUF2922 domain-containing protein</fullName>
    </submittedName>
</protein>
<dbReference type="RefSeq" id="WP_136136138.1">
    <property type="nucleotide sequence ID" value="NZ_SDGV01000004.1"/>
</dbReference>
<dbReference type="Pfam" id="PF11148">
    <property type="entry name" value="DUF2922"/>
    <property type="match status" value="1"/>
</dbReference>
<sequence>MKKLNMIFLNSLGKQVTLTPTLAKEDLDKETVQKLMTDISDLGIFEKDDVKLYSTPKAAKYVETITTEIF</sequence>
<organism evidence="1 2">
    <name type="scientific">Vagococcus silagei</name>
    <dbReference type="NCBI Taxonomy" id="2508885"/>
    <lineage>
        <taxon>Bacteria</taxon>
        <taxon>Bacillati</taxon>
        <taxon>Bacillota</taxon>
        <taxon>Bacilli</taxon>
        <taxon>Lactobacillales</taxon>
        <taxon>Enterococcaceae</taxon>
        <taxon>Vagococcus</taxon>
    </lineage>
</organism>